<evidence type="ECO:0000313" key="3">
    <source>
        <dbReference type="Proteomes" id="UP000053144"/>
    </source>
</evidence>
<protein>
    <submittedName>
        <fullName evidence="2">Uncharacterized protein</fullName>
    </submittedName>
</protein>
<feature type="signal peptide" evidence="1">
    <location>
        <begin position="1"/>
        <end position="22"/>
    </location>
</feature>
<organism evidence="2 3">
    <name type="scientific">Phaseolus angularis</name>
    <name type="common">Azuki bean</name>
    <name type="synonym">Vigna angularis</name>
    <dbReference type="NCBI Taxonomy" id="3914"/>
    <lineage>
        <taxon>Eukaryota</taxon>
        <taxon>Viridiplantae</taxon>
        <taxon>Streptophyta</taxon>
        <taxon>Embryophyta</taxon>
        <taxon>Tracheophyta</taxon>
        <taxon>Spermatophyta</taxon>
        <taxon>Magnoliopsida</taxon>
        <taxon>eudicotyledons</taxon>
        <taxon>Gunneridae</taxon>
        <taxon>Pentapetalae</taxon>
        <taxon>rosids</taxon>
        <taxon>fabids</taxon>
        <taxon>Fabales</taxon>
        <taxon>Fabaceae</taxon>
        <taxon>Papilionoideae</taxon>
        <taxon>50 kb inversion clade</taxon>
        <taxon>NPAAA clade</taxon>
        <taxon>indigoferoid/millettioid clade</taxon>
        <taxon>Phaseoleae</taxon>
        <taxon>Vigna</taxon>
    </lineage>
</organism>
<proteinExistence type="predicted"/>
<dbReference type="EMBL" id="CM003371">
    <property type="protein sequence ID" value="KOM31830.1"/>
    <property type="molecule type" value="Genomic_DNA"/>
</dbReference>
<sequence>MVEVWNLLLCLHFWTCAWLDLGWDLKSGRGIGTKWEAITAFGNAVKSLSALEVRFPHLEDNPRPALPDLPADDLVGAARLGGLLHPFHLNSLVTFFGDLLLGDPGCILDFQGGQLSLITLAFPSFVVEVL</sequence>
<evidence type="ECO:0000313" key="2">
    <source>
        <dbReference type="EMBL" id="KOM31830.1"/>
    </source>
</evidence>
<dbReference type="Gramene" id="KOM31830">
    <property type="protein sequence ID" value="KOM31830"/>
    <property type="gene ID" value="LR48_Vigan01g138600"/>
</dbReference>
<accession>A0A0L9TMP7</accession>
<keyword evidence="1" id="KW-0732">Signal</keyword>
<dbReference type="Proteomes" id="UP000053144">
    <property type="component" value="Chromosome 1"/>
</dbReference>
<reference evidence="3" key="1">
    <citation type="journal article" date="2015" name="Proc. Natl. Acad. Sci. U.S.A.">
        <title>Genome sequencing of adzuki bean (Vigna angularis) provides insight into high starch and low fat accumulation and domestication.</title>
        <authorList>
            <person name="Yang K."/>
            <person name="Tian Z."/>
            <person name="Chen C."/>
            <person name="Luo L."/>
            <person name="Zhao B."/>
            <person name="Wang Z."/>
            <person name="Yu L."/>
            <person name="Li Y."/>
            <person name="Sun Y."/>
            <person name="Li W."/>
            <person name="Chen Y."/>
            <person name="Li Y."/>
            <person name="Zhang Y."/>
            <person name="Ai D."/>
            <person name="Zhao J."/>
            <person name="Shang C."/>
            <person name="Ma Y."/>
            <person name="Wu B."/>
            <person name="Wang M."/>
            <person name="Gao L."/>
            <person name="Sun D."/>
            <person name="Zhang P."/>
            <person name="Guo F."/>
            <person name="Wang W."/>
            <person name="Li Y."/>
            <person name="Wang J."/>
            <person name="Varshney R.K."/>
            <person name="Wang J."/>
            <person name="Ling H.Q."/>
            <person name="Wan P."/>
        </authorList>
    </citation>
    <scope>NUCLEOTIDE SEQUENCE</scope>
    <source>
        <strain evidence="3">cv. Jingnong 6</strain>
    </source>
</reference>
<name>A0A0L9TMP7_PHAAN</name>
<evidence type="ECO:0000256" key="1">
    <source>
        <dbReference type="SAM" id="SignalP"/>
    </source>
</evidence>
<gene>
    <name evidence="2" type="ORF">LR48_Vigan01g138600</name>
</gene>
<feature type="chain" id="PRO_5005594788" evidence="1">
    <location>
        <begin position="23"/>
        <end position="130"/>
    </location>
</feature>
<dbReference type="AlphaFoldDB" id="A0A0L9TMP7"/>